<feature type="transmembrane region" description="Helical" evidence="1">
    <location>
        <begin position="317"/>
        <end position="336"/>
    </location>
</feature>
<dbReference type="Proteomes" id="UP000198901">
    <property type="component" value="Unassembled WGS sequence"/>
</dbReference>
<feature type="transmembrane region" description="Helical" evidence="1">
    <location>
        <begin position="74"/>
        <end position="98"/>
    </location>
</feature>
<keyword evidence="1" id="KW-0472">Membrane</keyword>
<keyword evidence="1" id="KW-1133">Transmembrane helix</keyword>
<organism evidence="2 3">
    <name type="scientific">Siphonobacter aquaeclarae</name>
    <dbReference type="NCBI Taxonomy" id="563176"/>
    <lineage>
        <taxon>Bacteria</taxon>
        <taxon>Pseudomonadati</taxon>
        <taxon>Bacteroidota</taxon>
        <taxon>Cytophagia</taxon>
        <taxon>Cytophagales</taxon>
        <taxon>Cytophagaceae</taxon>
        <taxon>Siphonobacter</taxon>
    </lineage>
</organism>
<dbReference type="AlphaFoldDB" id="A0A1G9QFY0"/>
<dbReference type="RefSeq" id="WP_093202687.1">
    <property type="nucleotide sequence ID" value="NZ_FNGS01000004.1"/>
</dbReference>
<evidence type="ECO:0000256" key="1">
    <source>
        <dbReference type="SAM" id="Phobius"/>
    </source>
</evidence>
<feature type="transmembrane region" description="Helical" evidence="1">
    <location>
        <begin position="110"/>
        <end position="126"/>
    </location>
</feature>
<evidence type="ECO:0000313" key="2">
    <source>
        <dbReference type="EMBL" id="SDM09919.1"/>
    </source>
</evidence>
<reference evidence="2 3" key="1">
    <citation type="submission" date="2016-10" db="EMBL/GenBank/DDBJ databases">
        <authorList>
            <person name="de Groot N.N."/>
        </authorList>
    </citation>
    <scope>NUCLEOTIDE SEQUENCE [LARGE SCALE GENOMIC DNA]</scope>
    <source>
        <strain evidence="2 3">DSM 21668</strain>
    </source>
</reference>
<accession>A0A1G9QFY0</accession>
<protein>
    <submittedName>
        <fullName evidence="2">Uncharacterized protein</fullName>
    </submittedName>
</protein>
<keyword evidence="3" id="KW-1185">Reference proteome</keyword>
<feature type="transmembrane region" description="Helical" evidence="1">
    <location>
        <begin position="248"/>
        <end position="274"/>
    </location>
</feature>
<keyword evidence="1" id="KW-0812">Transmembrane</keyword>
<gene>
    <name evidence="2" type="ORF">SAMN04488090_2617</name>
</gene>
<evidence type="ECO:0000313" key="3">
    <source>
        <dbReference type="Proteomes" id="UP000198901"/>
    </source>
</evidence>
<feature type="transmembrane region" description="Helical" evidence="1">
    <location>
        <begin position="7"/>
        <end position="25"/>
    </location>
</feature>
<feature type="transmembrane region" description="Helical" evidence="1">
    <location>
        <begin position="157"/>
        <end position="183"/>
    </location>
</feature>
<name>A0A1G9QFY0_9BACT</name>
<feature type="transmembrane region" description="Helical" evidence="1">
    <location>
        <begin position="203"/>
        <end position="227"/>
    </location>
</feature>
<feature type="transmembrane region" description="Helical" evidence="1">
    <location>
        <begin position="280"/>
        <end position="305"/>
    </location>
</feature>
<dbReference type="OrthoDB" id="912586at2"/>
<sequence length="461" mass="51584">MNFRPIGILPFLIPVLWLGYKWILFRDGVYAVDVHAHTQLCISWLDGRPFLTDTVYGNHFLLHNYFLNPLLAPFVYGAGSLGLFGLHTVLCLVALFLWRQDLAGRGGRTWLAVSALLVGPLGYWVFCDLTQGWHVELLYLPLAACWASAWHRRSSAGLFAATLAIALVKENAPVLLCALFLFASFPDKDRSSLIRNLATRSNGWILLAFTLLFAAGLIWLSALNGWGHSRLGLAIQAVRRHPEALGSYLIRSLTGNLAILAGGLVPFLLLAISTTRKKQYLLLVTLLALPLILSNIVEGLAYYPYSRNAFGFPPRTAFLWGFLAPAHFLAAARYGYDLKFRFPFPATTVVQLAALAVIAEPRIWPVLTGLYPRYALSKEQESALEAASRSLPSHSEVICDLRVLPFFHQHYVSALTDTLQTDRQPDLWVYSEKSTGNPCKNQQKYQQIQANGLVFLWKKRK</sequence>
<dbReference type="EMBL" id="FNGS01000004">
    <property type="protein sequence ID" value="SDM09919.1"/>
    <property type="molecule type" value="Genomic_DNA"/>
</dbReference>
<dbReference type="STRING" id="563176.SAMN04488090_2617"/>
<proteinExistence type="predicted"/>